<evidence type="ECO:0000313" key="4">
    <source>
        <dbReference type="Proteomes" id="UP000290482"/>
    </source>
</evidence>
<keyword evidence="4" id="KW-1185">Reference proteome</keyword>
<accession>A0A448ZXR4</accession>
<sequence>MDNQRKLTKNLSIVGLILQVLSFFAGIMVLWIFIRQILASSNSMTSEEAYDKLIEFFSRYLFFVLIIGAMGIASFVILIILAVKTTSIVNRILFIIGIFIGLCAFIGYILELSRKSNVSSNQGNPQSPNNSNNTTNMPTY</sequence>
<protein>
    <submittedName>
        <fullName evidence="3">Uncharacterized protein</fullName>
    </submittedName>
</protein>
<evidence type="ECO:0000313" key="3">
    <source>
        <dbReference type="EMBL" id="VEU55903.1"/>
    </source>
</evidence>
<dbReference type="RefSeq" id="WP_022936123.1">
    <property type="nucleotide sequence ID" value="NZ_LR214940.1"/>
</dbReference>
<feature type="transmembrane region" description="Helical" evidence="2">
    <location>
        <begin position="12"/>
        <end position="34"/>
    </location>
</feature>
<evidence type="ECO:0000256" key="1">
    <source>
        <dbReference type="SAM" id="MobiDB-lite"/>
    </source>
</evidence>
<evidence type="ECO:0000256" key="2">
    <source>
        <dbReference type="SAM" id="Phobius"/>
    </source>
</evidence>
<feature type="transmembrane region" description="Helical" evidence="2">
    <location>
        <begin position="60"/>
        <end position="82"/>
    </location>
</feature>
<keyword evidence="2" id="KW-0472">Membrane</keyword>
<proteinExistence type="predicted"/>
<dbReference type="Proteomes" id="UP000290482">
    <property type="component" value="Chromosome"/>
</dbReference>
<keyword evidence="2" id="KW-0812">Transmembrane</keyword>
<feature type="transmembrane region" description="Helical" evidence="2">
    <location>
        <begin position="88"/>
        <end position="110"/>
    </location>
</feature>
<name>A0A448ZXR4_METOS</name>
<reference evidence="3 4" key="1">
    <citation type="submission" date="2019-01" db="EMBL/GenBank/DDBJ databases">
        <authorList>
            <consortium name="Pathogen Informatics"/>
        </authorList>
    </citation>
    <scope>NUCLEOTIDE SEQUENCE [LARGE SCALE GENOMIC DNA]</scope>
    <source>
        <strain evidence="3 4">NCTC10112</strain>
    </source>
</reference>
<keyword evidence="2" id="KW-1133">Transmembrane helix</keyword>
<gene>
    <name evidence="3" type="ORF">NCTC10112_00490</name>
</gene>
<dbReference type="EMBL" id="LR214940">
    <property type="protein sequence ID" value="VEU55903.1"/>
    <property type="molecule type" value="Genomic_DNA"/>
</dbReference>
<dbReference type="KEGG" id="mob:NCTC10112_00490"/>
<dbReference type="AlphaFoldDB" id="A0A448ZXR4"/>
<feature type="region of interest" description="Disordered" evidence="1">
    <location>
        <begin position="120"/>
        <end position="140"/>
    </location>
</feature>
<organism evidence="3 4">
    <name type="scientific">Metamycoplasma orale</name>
    <name type="common">Mycoplasma orale</name>
    <dbReference type="NCBI Taxonomy" id="2121"/>
    <lineage>
        <taxon>Bacteria</taxon>
        <taxon>Bacillati</taxon>
        <taxon>Mycoplasmatota</taxon>
        <taxon>Mycoplasmoidales</taxon>
        <taxon>Metamycoplasmataceae</taxon>
        <taxon>Metamycoplasma</taxon>
    </lineage>
</organism>